<evidence type="ECO:0000313" key="5">
    <source>
        <dbReference type="EMBL" id="UUY05076.1"/>
    </source>
</evidence>
<name>A0ABY5PKC0_9ACTN</name>
<accession>A0ABY5PKC0</accession>
<sequence>MPERFTRRQALASAALGSLAFTGRASGAPYSPPHRLDQPNVPGFGLEFKSPRLAKYVDELPVLPRRALGGDIVMAEARHQFHRDLDLVPSWGYDGLSHLGPTIEAVRGEQTPTTFVNGLGRHVLWRDIDRQLHGASELDRTHPPAVVHLHGAPNRPSADGHPMAMSRPGGRVTHAFGTDMEAAGLWYHDHAMGTTRLSLYAGLAGMFLLRDEFDTGERDNPLGLPTDEYEVPLVLTDKLFYPDGRLRYQGTPTVAQDEWAGGLCGDVMIVNGKAWPRLQVDRGVYRFRTVNAAQLNDYRLELSNGQPFWVIGSDGGLLDAPAHVAELDIAPGERYDVLIDFSSLEPGEHVDLLNTMRISWAGKLIGAVQVPNVMRFVASADRGRHRSIPDTLRGGTRQPARLPAVQTTRRVRTATLNAFLDRKNIRWISTGVMNMNNLTYADPEIEAPVQGTTERWDFVNCDWTIQIHSMHLHLVQFRVVGRQDLNVARYMRDNPPPALGRRWAPAPDRYLRGAAELPAPYEAGWKDTVRCPRGQVTSVIVRWPTADELGFDPDAPFTTPQGGTEQGYVWHCHVIDHEDHEMMLRLRITAPGQDLSDTAVPRLFCATT</sequence>
<evidence type="ECO:0000259" key="4">
    <source>
        <dbReference type="Pfam" id="PF07732"/>
    </source>
</evidence>
<dbReference type="PANTHER" id="PTHR48267:SF1">
    <property type="entry name" value="BILIRUBIN OXIDASE"/>
    <property type="match status" value="1"/>
</dbReference>
<dbReference type="InterPro" id="IPR011706">
    <property type="entry name" value="Cu-oxidase_C"/>
</dbReference>
<comment type="similarity">
    <text evidence="1">Belongs to the multicopper oxidase family.</text>
</comment>
<organism evidence="5 6">
    <name type="scientific">Svornostia abyssi</name>
    <dbReference type="NCBI Taxonomy" id="2898438"/>
    <lineage>
        <taxon>Bacteria</taxon>
        <taxon>Bacillati</taxon>
        <taxon>Actinomycetota</taxon>
        <taxon>Thermoleophilia</taxon>
        <taxon>Solirubrobacterales</taxon>
        <taxon>Baekduiaceae</taxon>
        <taxon>Svornostia</taxon>
    </lineage>
</organism>
<dbReference type="InterPro" id="IPR045087">
    <property type="entry name" value="Cu-oxidase_fam"/>
</dbReference>
<feature type="domain" description="Plastocyanin-like" evidence="2">
    <location>
        <begin position="274"/>
        <end position="343"/>
    </location>
</feature>
<dbReference type="Gene3D" id="2.60.40.420">
    <property type="entry name" value="Cupredoxins - blue copper proteins"/>
    <property type="match status" value="3"/>
</dbReference>
<keyword evidence="6" id="KW-1185">Reference proteome</keyword>
<protein>
    <submittedName>
        <fullName evidence="5">Multicopper oxidase domain-containing protein</fullName>
    </submittedName>
</protein>
<gene>
    <name evidence="5" type="ORF">LRS13_05985</name>
</gene>
<dbReference type="EMBL" id="CP088295">
    <property type="protein sequence ID" value="UUY05076.1"/>
    <property type="molecule type" value="Genomic_DNA"/>
</dbReference>
<dbReference type="SUPFAM" id="SSF49503">
    <property type="entry name" value="Cupredoxins"/>
    <property type="match status" value="3"/>
</dbReference>
<feature type="domain" description="Plastocyanin-like" evidence="4">
    <location>
        <begin position="144"/>
        <end position="212"/>
    </location>
</feature>
<dbReference type="Pfam" id="PF07731">
    <property type="entry name" value="Cu-oxidase_2"/>
    <property type="match status" value="1"/>
</dbReference>
<reference evidence="6" key="1">
    <citation type="submission" date="2021-11" db="EMBL/GenBank/DDBJ databases">
        <title>Cultivation dependent microbiological survey of springs from the worlds oldest radium mine currently devoted to the extraction of radon-saturated water.</title>
        <authorList>
            <person name="Kapinusova G."/>
            <person name="Smrhova T."/>
            <person name="Strejcek M."/>
            <person name="Suman J."/>
            <person name="Jani K."/>
            <person name="Pajer P."/>
            <person name="Uhlik O."/>
        </authorList>
    </citation>
    <scope>NUCLEOTIDE SEQUENCE [LARGE SCALE GENOMIC DNA]</scope>
    <source>
        <strain evidence="6">J379</strain>
    </source>
</reference>
<dbReference type="InterPro" id="IPR001117">
    <property type="entry name" value="Cu-oxidase_2nd"/>
</dbReference>
<dbReference type="InterPro" id="IPR011707">
    <property type="entry name" value="Cu-oxidase-like_N"/>
</dbReference>
<evidence type="ECO:0000313" key="6">
    <source>
        <dbReference type="Proteomes" id="UP001058860"/>
    </source>
</evidence>
<dbReference type="CDD" id="cd13844">
    <property type="entry name" value="CuRO_1_BOD_CotA_like"/>
    <property type="match status" value="1"/>
</dbReference>
<dbReference type="Proteomes" id="UP001058860">
    <property type="component" value="Chromosome"/>
</dbReference>
<evidence type="ECO:0000259" key="2">
    <source>
        <dbReference type="Pfam" id="PF00394"/>
    </source>
</evidence>
<evidence type="ECO:0000256" key="1">
    <source>
        <dbReference type="ARBA" id="ARBA00010609"/>
    </source>
</evidence>
<dbReference type="PANTHER" id="PTHR48267">
    <property type="entry name" value="CUPREDOXIN SUPERFAMILY PROTEIN"/>
    <property type="match status" value="1"/>
</dbReference>
<dbReference type="InterPro" id="IPR008972">
    <property type="entry name" value="Cupredoxin"/>
</dbReference>
<dbReference type="Pfam" id="PF00394">
    <property type="entry name" value="Cu-oxidase"/>
    <property type="match status" value="1"/>
</dbReference>
<feature type="domain" description="Plastocyanin-like" evidence="3">
    <location>
        <begin position="430"/>
        <end position="588"/>
    </location>
</feature>
<evidence type="ECO:0000259" key="3">
    <source>
        <dbReference type="Pfam" id="PF07731"/>
    </source>
</evidence>
<dbReference type="RefSeq" id="WP_353865544.1">
    <property type="nucleotide sequence ID" value="NZ_CP088295.1"/>
</dbReference>
<dbReference type="Pfam" id="PF07732">
    <property type="entry name" value="Cu-oxidase_3"/>
    <property type="match status" value="1"/>
</dbReference>
<proteinExistence type="inferred from homology"/>